<organism evidence="1">
    <name type="scientific">viral metagenome</name>
    <dbReference type="NCBI Taxonomy" id="1070528"/>
    <lineage>
        <taxon>unclassified sequences</taxon>
        <taxon>metagenomes</taxon>
        <taxon>organismal metagenomes</taxon>
    </lineage>
</organism>
<dbReference type="Gene3D" id="3.30.40.220">
    <property type="match status" value="1"/>
</dbReference>
<dbReference type="AlphaFoldDB" id="A0A6C0IPJ7"/>
<protein>
    <submittedName>
        <fullName evidence="1">Uncharacterized protein</fullName>
    </submittedName>
</protein>
<accession>A0A6C0IPJ7</accession>
<sequence length="221" mass="25736">MENTKKIILKSSSSVKKIIQGKTSTASCVKSSDDIFHEHYYTYQYQLDIVTAIFNRIDKKTPFPIQLQSMCEQVMTHINTKVYGYKMQDKIKKRTIPDNFVDILDVIHLLKEAQSRCYYCNSELFVLYKNKQEMSQWTLDRIDNSIAHTTDNVVISCLQCNLKKGTKGKEAFLFTKQLSVTKRDTSEIEDVKNKDDMYHEKTSSSYDNDLIISDIEYSQDT</sequence>
<name>A0A6C0IPJ7_9ZZZZ</name>
<proteinExistence type="predicted"/>
<dbReference type="EMBL" id="MN740207">
    <property type="protein sequence ID" value="QHT93443.1"/>
    <property type="molecule type" value="Genomic_DNA"/>
</dbReference>
<reference evidence="1" key="1">
    <citation type="journal article" date="2020" name="Nature">
        <title>Giant virus diversity and host interactions through global metagenomics.</title>
        <authorList>
            <person name="Schulz F."/>
            <person name="Roux S."/>
            <person name="Paez-Espino D."/>
            <person name="Jungbluth S."/>
            <person name="Walsh D.A."/>
            <person name="Denef V.J."/>
            <person name="McMahon K.D."/>
            <person name="Konstantinidis K.T."/>
            <person name="Eloe-Fadrosh E.A."/>
            <person name="Kyrpides N.C."/>
            <person name="Woyke T."/>
        </authorList>
    </citation>
    <scope>NUCLEOTIDE SEQUENCE</scope>
    <source>
        <strain evidence="1">GVMAG-M-3300024252-29</strain>
    </source>
</reference>
<evidence type="ECO:0000313" key="1">
    <source>
        <dbReference type="EMBL" id="QHT93443.1"/>
    </source>
</evidence>